<reference evidence="3" key="1">
    <citation type="submission" date="2020-05" db="EMBL/GenBank/DDBJ databases">
        <title>Phylogenomic resolution of chytrid fungi.</title>
        <authorList>
            <person name="Stajich J.E."/>
            <person name="Amses K."/>
            <person name="Simmons R."/>
            <person name="Seto K."/>
            <person name="Myers J."/>
            <person name="Bonds A."/>
            <person name="Quandt C.A."/>
            <person name="Barry K."/>
            <person name="Liu P."/>
            <person name="Grigoriev I."/>
            <person name="Longcore J.E."/>
            <person name="James T.Y."/>
        </authorList>
    </citation>
    <scope>NUCLEOTIDE SEQUENCE</scope>
    <source>
        <strain evidence="3">JEL0513</strain>
    </source>
</reference>
<accession>A0AAD5XK54</accession>
<dbReference type="Gene3D" id="3.40.1170.60">
    <property type="match status" value="1"/>
</dbReference>
<dbReference type="PROSITE" id="PS50173">
    <property type="entry name" value="UMUC"/>
    <property type="match status" value="1"/>
</dbReference>
<comment type="caution">
    <text evidence="3">The sequence shown here is derived from an EMBL/GenBank/DDBJ whole genome shotgun (WGS) entry which is preliminary data.</text>
</comment>
<dbReference type="Gene3D" id="1.10.150.810">
    <property type="match status" value="1"/>
</dbReference>
<evidence type="ECO:0000313" key="4">
    <source>
        <dbReference type="Proteomes" id="UP001211907"/>
    </source>
</evidence>
<keyword evidence="4" id="KW-1185">Reference proteome</keyword>
<evidence type="ECO:0000256" key="1">
    <source>
        <dbReference type="SAM" id="Coils"/>
    </source>
</evidence>
<dbReference type="SUPFAM" id="SSF56672">
    <property type="entry name" value="DNA/RNA polymerases"/>
    <property type="match status" value="1"/>
</dbReference>
<keyword evidence="1" id="KW-0175">Coiled coil</keyword>
<evidence type="ECO:0000313" key="3">
    <source>
        <dbReference type="EMBL" id="KAJ3136353.1"/>
    </source>
</evidence>
<dbReference type="GO" id="GO:0006281">
    <property type="term" value="P:DNA repair"/>
    <property type="evidence" value="ECO:0007669"/>
    <property type="project" value="InterPro"/>
</dbReference>
<dbReference type="EMBL" id="JADGJH010000140">
    <property type="protein sequence ID" value="KAJ3136353.1"/>
    <property type="molecule type" value="Genomic_DNA"/>
</dbReference>
<dbReference type="FunFam" id="3.40.1170.60:FF:000012">
    <property type="entry name" value="Putative DNA-directed polymerase kappa"/>
    <property type="match status" value="1"/>
</dbReference>
<name>A0AAD5XK54_9FUNG</name>
<protein>
    <recommendedName>
        <fullName evidence="2">UmuC domain-containing protein</fullName>
    </recommendedName>
</protein>
<dbReference type="GO" id="GO:0005634">
    <property type="term" value="C:nucleus"/>
    <property type="evidence" value="ECO:0007669"/>
    <property type="project" value="TreeGrafter"/>
</dbReference>
<dbReference type="GO" id="GO:0003887">
    <property type="term" value="F:DNA-directed DNA polymerase activity"/>
    <property type="evidence" value="ECO:0007669"/>
    <property type="project" value="TreeGrafter"/>
</dbReference>
<dbReference type="InterPro" id="IPR043502">
    <property type="entry name" value="DNA/RNA_pol_sf"/>
</dbReference>
<evidence type="ECO:0000259" key="2">
    <source>
        <dbReference type="PROSITE" id="PS50173"/>
    </source>
</evidence>
<dbReference type="Pfam" id="PF00817">
    <property type="entry name" value="IMS"/>
    <property type="match status" value="1"/>
</dbReference>
<gene>
    <name evidence="3" type="ORF">HK100_001802</name>
</gene>
<sequence length="230" mass="25257">MAESALAVSDECKNEYSMRIESSVSCEPSNLIAEVNVAKHKEETAEQTVKEDPAKQRNAKLLASSLLQNPNKAGTGGRSKDEINAIILAASKMERLGKEIQELQERAAEFSAEDIAASAFVVTKMVEVQEEKRDLSRTIVHIDMDAFYASVEILDRPDLKEKPMAVGGPKSGGTLCTANYEARKYGVRSAMATHIALALCPELIILRPDFPKYQKKAELIRAVFAVSDQK</sequence>
<dbReference type="Proteomes" id="UP001211907">
    <property type="component" value="Unassembled WGS sequence"/>
</dbReference>
<feature type="coiled-coil region" evidence="1">
    <location>
        <begin position="86"/>
        <end position="113"/>
    </location>
</feature>
<feature type="domain" description="UmuC" evidence="2">
    <location>
        <begin position="139"/>
        <end position="230"/>
    </location>
</feature>
<dbReference type="PANTHER" id="PTHR11076">
    <property type="entry name" value="DNA REPAIR POLYMERASE UMUC / TRANSFERASE FAMILY MEMBER"/>
    <property type="match status" value="1"/>
</dbReference>
<dbReference type="PANTHER" id="PTHR11076:SF33">
    <property type="entry name" value="DNA POLYMERASE KAPPA"/>
    <property type="match status" value="1"/>
</dbReference>
<dbReference type="InterPro" id="IPR050116">
    <property type="entry name" value="DNA_polymerase-Y"/>
</dbReference>
<proteinExistence type="predicted"/>
<organism evidence="3 4">
    <name type="scientific">Physocladia obscura</name>
    <dbReference type="NCBI Taxonomy" id="109957"/>
    <lineage>
        <taxon>Eukaryota</taxon>
        <taxon>Fungi</taxon>
        <taxon>Fungi incertae sedis</taxon>
        <taxon>Chytridiomycota</taxon>
        <taxon>Chytridiomycota incertae sedis</taxon>
        <taxon>Chytridiomycetes</taxon>
        <taxon>Chytridiales</taxon>
        <taxon>Chytriomycetaceae</taxon>
        <taxon>Physocladia</taxon>
    </lineage>
</organism>
<dbReference type="GO" id="GO:0042276">
    <property type="term" value="P:error-prone translesion synthesis"/>
    <property type="evidence" value="ECO:0007669"/>
    <property type="project" value="TreeGrafter"/>
</dbReference>
<dbReference type="AlphaFoldDB" id="A0AAD5XK54"/>
<dbReference type="InterPro" id="IPR001126">
    <property type="entry name" value="UmuC"/>
</dbReference>